<evidence type="ECO:0000256" key="2">
    <source>
        <dbReference type="ARBA" id="ARBA00022723"/>
    </source>
</evidence>
<reference evidence="7 8" key="1">
    <citation type="journal article" date="2022" name="Nat. Microbiol.">
        <title>The microbiome of a bacterivorous marine choanoflagellate contains a resource-demanding obligate bacterial associate.</title>
        <authorList>
            <person name="Needham D.M."/>
            <person name="Poirier C."/>
            <person name="Bachy C."/>
            <person name="George E.E."/>
            <person name="Wilken S."/>
            <person name="Yung C.C.M."/>
            <person name="Limardo A.J."/>
            <person name="Morando M."/>
            <person name="Sudek L."/>
            <person name="Malmstrom R.R."/>
            <person name="Keeling P.J."/>
            <person name="Santoro A.E."/>
            <person name="Worden A.Z."/>
        </authorList>
    </citation>
    <scope>NUCLEOTIDE SEQUENCE [LARGE SCALE GENOMIC DNA]</scope>
    <source>
        <strain evidence="7 8">Comchoano-2</strain>
    </source>
</reference>
<evidence type="ECO:0000256" key="4">
    <source>
        <dbReference type="ARBA" id="ARBA00022833"/>
    </source>
</evidence>
<evidence type="ECO:0000313" key="7">
    <source>
        <dbReference type="EMBL" id="MCP8352570.1"/>
    </source>
</evidence>
<protein>
    <submittedName>
        <fullName evidence="7">Succinyl-diaminopimelate desuccinylase</fullName>
        <ecNumber evidence="7">3.5.1.18</ecNumber>
    </submittedName>
</protein>
<comment type="caution">
    <text evidence="7">The sequence shown here is derived from an EMBL/GenBank/DDBJ whole genome shotgun (WGS) entry which is preliminary data.</text>
</comment>
<keyword evidence="2" id="KW-0479">Metal-binding</keyword>
<dbReference type="PANTHER" id="PTHR43808">
    <property type="entry name" value="ACETYLORNITHINE DEACETYLASE"/>
    <property type="match status" value="1"/>
</dbReference>
<evidence type="ECO:0000259" key="6">
    <source>
        <dbReference type="Pfam" id="PF07687"/>
    </source>
</evidence>
<keyword evidence="5" id="KW-0170">Cobalt</keyword>
<dbReference type="Gene3D" id="3.40.630.10">
    <property type="entry name" value="Zn peptidases"/>
    <property type="match status" value="2"/>
</dbReference>
<dbReference type="SUPFAM" id="SSF55031">
    <property type="entry name" value="Bacterial exopeptidase dimerisation domain"/>
    <property type="match status" value="1"/>
</dbReference>
<dbReference type="Proteomes" id="UP001320768">
    <property type="component" value="Unassembled WGS sequence"/>
</dbReference>
<dbReference type="Pfam" id="PF07687">
    <property type="entry name" value="M20_dimer"/>
    <property type="match status" value="1"/>
</dbReference>
<dbReference type="PROSITE" id="PS00759">
    <property type="entry name" value="ARGE_DAPE_CPG2_2"/>
    <property type="match status" value="1"/>
</dbReference>
<dbReference type="GO" id="GO:0009014">
    <property type="term" value="F:succinyl-diaminopimelate desuccinylase activity"/>
    <property type="evidence" value="ECO:0007669"/>
    <property type="project" value="UniProtKB-EC"/>
</dbReference>
<organism evidence="7 8">
    <name type="scientific">Candidatus Synchoanobacter obligatus</name>
    <dbReference type="NCBI Taxonomy" id="2919597"/>
    <lineage>
        <taxon>Bacteria</taxon>
        <taxon>Pseudomonadati</taxon>
        <taxon>Pseudomonadota</taxon>
        <taxon>Gammaproteobacteria</taxon>
        <taxon>Candidatus Comchoanobacterales</taxon>
        <taxon>Candidatus Comchoanobacteraceae</taxon>
        <taxon>Candidatus Synchoanobacter</taxon>
    </lineage>
</organism>
<proteinExistence type="predicted"/>
<evidence type="ECO:0000256" key="5">
    <source>
        <dbReference type="ARBA" id="ARBA00023285"/>
    </source>
</evidence>
<dbReference type="EMBL" id="JAKUDN010000002">
    <property type="protein sequence ID" value="MCP8352570.1"/>
    <property type="molecule type" value="Genomic_DNA"/>
</dbReference>
<dbReference type="RefSeq" id="WP_258569676.1">
    <property type="nucleotide sequence ID" value="NZ_JAKUDN010000002.1"/>
</dbReference>
<keyword evidence="8" id="KW-1185">Reference proteome</keyword>
<keyword evidence="3 7" id="KW-0378">Hydrolase</keyword>
<feature type="domain" description="Peptidase M20 dimerisation" evidence="6">
    <location>
        <begin position="170"/>
        <end position="267"/>
    </location>
</feature>
<evidence type="ECO:0000256" key="1">
    <source>
        <dbReference type="ARBA" id="ARBA00001947"/>
    </source>
</evidence>
<comment type="cofactor">
    <cofactor evidence="1">
        <name>Zn(2+)</name>
        <dbReference type="ChEBI" id="CHEBI:29105"/>
    </cofactor>
</comment>
<dbReference type="NCBIfam" id="NF009557">
    <property type="entry name" value="PRK13009.1"/>
    <property type="match status" value="1"/>
</dbReference>
<accession>A0ABT1L5Y0</accession>
<dbReference type="InterPro" id="IPR001261">
    <property type="entry name" value="ArgE/DapE_CS"/>
</dbReference>
<dbReference type="InterPro" id="IPR036264">
    <property type="entry name" value="Bact_exopeptidase_dim_dom"/>
</dbReference>
<dbReference type="EC" id="3.5.1.18" evidence="7"/>
<sequence length="361" mass="40222">MMLPDIFFLKHLLQCASVTPDDAGCMDVIAQYLQTTPINYHQGDTNNSYFELGTGDTLFLFVGHTDVVPPGPLDYWDNHPFSCQETNPIIARGIVDMKGAIWAFCHALKTVQHKLKGRVGILLTSDEEGDGQNGMQSVIPKLQQQGFLAQWALVGEPTCVNNIGDYYKHERRGSYTFNITLKGQQGHTAYPDQAWSPNTALSQFLISLQHLQETLPEHHNISLFSVNTSTSTSNIIPQSISIGLNLRYFSKNTIKQCMTVFQQHHAAIQEKPGALPYQAKPIRLKEALEQAVASVTGLTPQASIKGGTSDARFLKPIAQEIIEFGLRSEYAHKINEQATETELHQLTNIYQELLLNLLSKT</sequence>
<keyword evidence="4" id="KW-0862">Zinc</keyword>
<dbReference type="InterPro" id="IPR011650">
    <property type="entry name" value="Peptidase_M20_dimer"/>
</dbReference>
<dbReference type="Pfam" id="PF01546">
    <property type="entry name" value="Peptidase_M20"/>
    <property type="match status" value="1"/>
</dbReference>
<dbReference type="SUPFAM" id="SSF53187">
    <property type="entry name" value="Zn-dependent exopeptidases"/>
    <property type="match status" value="1"/>
</dbReference>
<evidence type="ECO:0000313" key="8">
    <source>
        <dbReference type="Proteomes" id="UP001320768"/>
    </source>
</evidence>
<dbReference type="PANTHER" id="PTHR43808:SF31">
    <property type="entry name" value="N-ACETYL-L-CITRULLINE DEACETYLASE"/>
    <property type="match status" value="1"/>
</dbReference>
<gene>
    <name evidence="7" type="primary">dapE</name>
    <name evidence="7" type="ORF">MKS91_04630</name>
</gene>
<evidence type="ECO:0000256" key="3">
    <source>
        <dbReference type="ARBA" id="ARBA00022801"/>
    </source>
</evidence>
<name>A0ABT1L5Y0_9GAMM</name>
<dbReference type="InterPro" id="IPR050072">
    <property type="entry name" value="Peptidase_M20A"/>
</dbReference>
<dbReference type="InterPro" id="IPR002933">
    <property type="entry name" value="Peptidase_M20"/>
</dbReference>